<dbReference type="KEGG" id="bko:CKF48_00220"/>
<evidence type="ECO:0000313" key="2">
    <source>
        <dbReference type="Proteomes" id="UP000215137"/>
    </source>
</evidence>
<protein>
    <submittedName>
        <fullName evidence="1">Diguanylate cyclase</fullName>
    </submittedName>
</protein>
<evidence type="ECO:0000313" key="1">
    <source>
        <dbReference type="EMBL" id="ASV65882.1"/>
    </source>
</evidence>
<name>A0A248TCL9_9BACI</name>
<reference evidence="1 2" key="1">
    <citation type="submission" date="2017-08" db="EMBL/GenBank/DDBJ databases">
        <title>Complete Genome Sequence of Bacillus kochii Oregon-R-modENCODE STRAIN BDGP4, isolated from Drosophila melanogaster gut.</title>
        <authorList>
            <person name="Wan K.H."/>
            <person name="Yu C."/>
            <person name="Park S."/>
            <person name="Hammonds A.S."/>
            <person name="Booth B.W."/>
            <person name="Celniker S.E."/>
        </authorList>
    </citation>
    <scope>NUCLEOTIDE SEQUENCE [LARGE SCALE GENOMIC DNA]</scope>
    <source>
        <strain evidence="1 2">BDGP4</strain>
    </source>
</reference>
<dbReference type="PANTHER" id="PTHR10443:SF12">
    <property type="entry name" value="DIPEPTIDASE"/>
    <property type="match status" value="1"/>
</dbReference>
<dbReference type="InterPro" id="IPR032466">
    <property type="entry name" value="Metal_Hydrolase"/>
</dbReference>
<dbReference type="CDD" id="cd01301">
    <property type="entry name" value="rDP_like"/>
    <property type="match status" value="1"/>
</dbReference>
<dbReference type="GO" id="GO:0070573">
    <property type="term" value="F:metallodipeptidase activity"/>
    <property type="evidence" value="ECO:0007669"/>
    <property type="project" value="InterPro"/>
</dbReference>
<dbReference type="EMBL" id="CP022983">
    <property type="protein sequence ID" value="ASV65882.1"/>
    <property type="molecule type" value="Genomic_DNA"/>
</dbReference>
<dbReference type="SUPFAM" id="SSF51556">
    <property type="entry name" value="Metallo-dependent hydrolases"/>
    <property type="match status" value="1"/>
</dbReference>
<sequence length="308" mass="34900">MKIVDGHCDVLVKMFLDPSIEFQYSQQLQANLNRLLAGDVKVQLFAIYVPEKIHPELKFNAALQMVDIFYEKIVKPHPQVKVIQSSDDLQGLQENEIGAVLTLEGCDAIYNDEVKLKSLLRLGVQSVGLTWNYGNFVADGVLEENAGGLSRFGKKVIEILNERNILCDVSHIAEKGFWDVMDIAKRPFASHSNCLHYCSHPRNLTDDQIRALIKKDGLIGLTFVREFLNEPHRASINDVLKHIDHICSLGGEDHIGLGSDFDGTEPPLRGLEHAGEYQYLIDTLLQHFPHDVVEKITYYNFKNMLFSR</sequence>
<dbReference type="OrthoDB" id="9804920at2"/>
<dbReference type="PANTHER" id="PTHR10443">
    <property type="entry name" value="MICROSOMAL DIPEPTIDASE"/>
    <property type="match status" value="1"/>
</dbReference>
<dbReference type="PROSITE" id="PS51365">
    <property type="entry name" value="RENAL_DIPEPTIDASE_2"/>
    <property type="match status" value="1"/>
</dbReference>
<dbReference type="Proteomes" id="UP000215137">
    <property type="component" value="Chromosome"/>
</dbReference>
<organism evidence="1 2">
    <name type="scientific">Cytobacillus kochii</name>
    <dbReference type="NCBI Taxonomy" id="859143"/>
    <lineage>
        <taxon>Bacteria</taxon>
        <taxon>Bacillati</taxon>
        <taxon>Bacillota</taxon>
        <taxon>Bacilli</taxon>
        <taxon>Bacillales</taxon>
        <taxon>Bacillaceae</taxon>
        <taxon>Cytobacillus</taxon>
    </lineage>
</organism>
<dbReference type="RefSeq" id="WP_095369457.1">
    <property type="nucleotide sequence ID" value="NZ_CP022983.1"/>
</dbReference>
<gene>
    <name evidence="1" type="ORF">CKF48_00220</name>
</gene>
<dbReference type="InterPro" id="IPR008257">
    <property type="entry name" value="Pept_M19"/>
</dbReference>
<dbReference type="Gene3D" id="3.20.20.140">
    <property type="entry name" value="Metal-dependent hydrolases"/>
    <property type="match status" value="1"/>
</dbReference>
<accession>A0A248TCL9</accession>
<proteinExistence type="predicted"/>
<dbReference type="AlphaFoldDB" id="A0A248TCL9"/>
<keyword evidence="2" id="KW-1185">Reference proteome</keyword>
<dbReference type="Pfam" id="PF01244">
    <property type="entry name" value="Peptidase_M19"/>
    <property type="match status" value="1"/>
</dbReference>
<dbReference type="GO" id="GO:0006508">
    <property type="term" value="P:proteolysis"/>
    <property type="evidence" value="ECO:0007669"/>
    <property type="project" value="InterPro"/>
</dbReference>